<dbReference type="AlphaFoldDB" id="A0A2H0RAJ6"/>
<gene>
    <name evidence="2" type="ORF">COV24_01880</name>
</gene>
<name>A0A2H0RAJ6_UNCKA</name>
<sequence>MAEMTGDTATADLTKALFAKALVLRAAMAYYPQYYASSGLLEYPTNPNWQVVYATGGWWGHLWKYNWTDPSQDFRQVRTLSQFELDLHDHSSRGWNSGGPNPYLIPFKDMVPGLARFLGDYTKTESDLYIDVVEQNYPDWYRAFTQSGLAREHSLLHPADPFQIFMAKSWIDKVPADTLRKYVDIPWLEAGDLFYLQKLAETIKAYRGWCWSIDDGQTCDDGTIVPLQGDLNNDNSVNIQDIILLINEIFAPSGYATADINNDSKIDILDVIFLINIIFS</sequence>
<dbReference type="SUPFAM" id="SSF63446">
    <property type="entry name" value="Type I dockerin domain"/>
    <property type="match status" value="1"/>
</dbReference>
<comment type="caution">
    <text evidence="2">The sequence shown here is derived from an EMBL/GenBank/DDBJ whole genome shotgun (WGS) entry which is preliminary data.</text>
</comment>
<dbReference type="Pfam" id="PF00404">
    <property type="entry name" value="Dockerin_1"/>
    <property type="match status" value="1"/>
</dbReference>
<dbReference type="GO" id="GO:0004553">
    <property type="term" value="F:hydrolase activity, hydrolyzing O-glycosyl compounds"/>
    <property type="evidence" value="ECO:0007669"/>
    <property type="project" value="InterPro"/>
</dbReference>
<evidence type="ECO:0000313" key="2">
    <source>
        <dbReference type="EMBL" id="PIR43551.1"/>
    </source>
</evidence>
<evidence type="ECO:0000313" key="3">
    <source>
        <dbReference type="Proteomes" id="UP000230214"/>
    </source>
</evidence>
<dbReference type="InterPro" id="IPR016134">
    <property type="entry name" value="Dockerin_dom"/>
</dbReference>
<dbReference type="InterPro" id="IPR002105">
    <property type="entry name" value="Dockerin_1_rpt"/>
</dbReference>
<evidence type="ECO:0000259" key="1">
    <source>
        <dbReference type="PROSITE" id="PS51766"/>
    </source>
</evidence>
<dbReference type="GO" id="GO:0000272">
    <property type="term" value="P:polysaccharide catabolic process"/>
    <property type="evidence" value="ECO:0007669"/>
    <property type="project" value="InterPro"/>
</dbReference>
<dbReference type="EMBL" id="PCXU01000018">
    <property type="protein sequence ID" value="PIR43551.1"/>
    <property type="molecule type" value="Genomic_DNA"/>
</dbReference>
<proteinExistence type="predicted"/>
<dbReference type="Gene3D" id="1.10.1330.10">
    <property type="entry name" value="Dockerin domain"/>
    <property type="match status" value="1"/>
</dbReference>
<reference evidence="2 3" key="1">
    <citation type="submission" date="2017-09" db="EMBL/GenBank/DDBJ databases">
        <title>Depth-based differentiation of microbial function through sediment-hosted aquifers and enrichment of novel symbionts in the deep terrestrial subsurface.</title>
        <authorList>
            <person name="Probst A.J."/>
            <person name="Ladd B."/>
            <person name="Jarett J.K."/>
            <person name="Geller-Mcgrath D.E."/>
            <person name="Sieber C.M."/>
            <person name="Emerson J.B."/>
            <person name="Anantharaman K."/>
            <person name="Thomas B.C."/>
            <person name="Malmstrom R."/>
            <person name="Stieglmeier M."/>
            <person name="Klingl A."/>
            <person name="Woyke T."/>
            <person name="Ryan C.M."/>
            <person name="Banfield J.F."/>
        </authorList>
    </citation>
    <scope>NUCLEOTIDE SEQUENCE [LARGE SCALE GENOMIC DNA]</scope>
    <source>
        <strain evidence="2">CG10_big_fil_rev_8_21_14_0_10_32_10</strain>
    </source>
</reference>
<accession>A0A2H0RAJ6</accession>
<dbReference type="PROSITE" id="PS51766">
    <property type="entry name" value="DOCKERIN"/>
    <property type="match status" value="1"/>
</dbReference>
<feature type="domain" description="Dockerin" evidence="1">
    <location>
        <begin position="224"/>
        <end position="280"/>
    </location>
</feature>
<organism evidence="2 3">
    <name type="scientific">candidate division WWE3 bacterium CG10_big_fil_rev_8_21_14_0_10_32_10</name>
    <dbReference type="NCBI Taxonomy" id="1975090"/>
    <lineage>
        <taxon>Bacteria</taxon>
        <taxon>Katanobacteria</taxon>
    </lineage>
</organism>
<protein>
    <recommendedName>
        <fullName evidence="1">Dockerin domain-containing protein</fullName>
    </recommendedName>
</protein>
<dbReference type="InterPro" id="IPR036439">
    <property type="entry name" value="Dockerin_dom_sf"/>
</dbReference>
<dbReference type="Proteomes" id="UP000230214">
    <property type="component" value="Unassembled WGS sequence"/>
</dbReference>